<keyword evidence="1" id="KW-1133">Transmembrane helix</keyword>
<gene>
    <name evidence="2" type="ORF">IAD32_08205</name>
</gene>
<reference evidence="2" key="1">
    <citation type="submission" date="2020-10" db="EMBL/GenBank/DDBJ databases">
        <authorList>
            <person name="Gilroy R."/>
        </authorList>
    </citation>
    <scope>NUCLEOTIDE SEQUENCE</scope>
    <source>
        <strain evidence="2">ChiSjej1B19-3389</strain>
    </source>
</reference>
<dbReference type="EMBL" id="DVFW01000042">
    <property type="protein sequence ID" value="HIQ81246.1"/>
    <property type="molecule type" value="Genomic_DNA"/>
</dbReference>
<sequence length="182" mass="20442">MGFLGYQKNEIREYNDKRCCGLWFIIIGGIIMLSAIFGGEQKIHPVIFTVGLVVGFYISAINKKVVAKLSWGKSSKFQNNMAIFSIAILFPLMFILAGPFFPMQDWRMIWLMTFLAVGLHFIPFYFVHGISMIGIAILCSVNAVIGIFIPAIPFIVLAFIDGLIKIGFGIYLLFFSKPTKKP</sequence>
<reference evidence="2" key="2">
    <citation type="journal article" date="2021" name="PeerJ">
        <title>Extensive microbial diversity within the chicken gut microbiome revealed by metagenomics and culture.</title>
        <authorList>
            <person name="Gilroy R."/>
            <person name="Ravi A."/>
            <person name="Getino M."/>
            <person name="Pursley I."/>
            <person name="Horton D.L."/>
            <person name="Alikhan N.F."/>
            <person name="Baker D."/>
            <person name="Gharbi K."/>
            <person name="Hall N."/>
            <person name="Watson M."/>
            <person name="Adriaenssens E.M."/>
            <person name="Foster-Nyarko E."/>
            <person name="Jarju S."/>
            <person name="Secka A."/>
            <person name="Antonio M."/>
            <person name="Oren A."/>
            <person name="Chaudhuri R.R."/>
            <person name="La Ragione R."/>
            <person name="Hildebrand F."/>
            <person name="Pallen M.J."/>
        </authorList>
    </citation>
    <scope>NUCLEOTIDE SEQUENCE</scope>
    <source>
        <strain evidence="2">ChiSjej1B19-3389</strain>
    </source>
</reference>
<dbReference type="Pfam" id="PF20313">
    <property type="entry name" value="DUF6609"/>
    <property type="match status" value="1"/>
</dbReference>
<evidence type="ECO:0000313" key="2">
    <source>
        <dbReference type="EMBL" id="HIQ81246.1"/>
    </source>
</evidence>
<evidence type="ECO:0000256" key="1">
    <source>
        <dbReference type="SAM" id="Phobius"/>
    </source>
</evidence>
<name>A0A9D1CUZ6_9FIRM</name>
<keyword evidence="1" id="KW-0472">Membrane</keyword>
<feature type="transmembrane region" description="Helical" evidence="1">
    <location>
        <begin position="132"/>
        <end position="149"/>
    </location>
</feature>
<keyword evidence="1" id="KW-0812">Transmembrane</keyword>
<comment type="caution">
    <text evidence="2">The sequence shown here is derived from an EMBL/GenBank/DDBJ whole genome shotgun (WGS) entry which is preliminary data.</text>
</comment>
<dbReference type="AlphaFoldDB" id="A0A9D1CUZ6"/>
<protein>
    <submittedName>
        <fullName evidence="2">Uncharacterized protein</fullName>
    </submittedName>
</protein>
<feature type="transmembrane region" description="Helical" evidence="1">
    <location>
        <begin position="20"/>
        <end position="37"/>
    </location>
</feature>
<accession>A0A9D1CUZ6</accession>
<feature type="transmembrane region" description="Helical" evidence="1">
    <location>
        <begin position="155"/>
        <end position="175"/>
    </location>
</feature>
<feature type="transmembrane region" description="Helical" evidence="1">
    <location>
        <begin position="43"/>
        <end position="61"/>
    </location>
</feature>
<feature type="transmembrane region" description="Helical" evidence="1">
    <location>
        <begin position="82"/>
        <end position="102"/>
    </location>
</feature>
<dbReference type="InterPro" id="IPR046717">
    <property type="entry name" value="DUF6609"/>
</dbReference>
<organism evidence="2 3">
    <name type="scientific">Candidatus Scatavimonas merdigallinarum</name>
    <dbReference type="NCBI Taxonomy" id="2840914"/>
    <lineage>
        <taxon>Bacteria</taxon>
        <taxon>Bacillati</taxon>
        <taxon>Bacillota</taxon>
        <taxon>Clostridia</taxon>
        <taxon>Eubacteriales</taxon>
        <taxon>Oscillospiraceae</taxon>
        <taxon>Oscillospiraceae incertae sedis</taxon>
        <taxon>Candidatus Scatavimonas</taxon>
    </lineage>
</organism>
<proteinExistence type="predicted"/>
<dbReference type="Proteomes" id="UP000886787">
    <property type="component" value="Unassembled WGS sequence"/>
</dbReference>
<evidence type="ECO:0000313" key="3">
    <source>
        <dbReference type="Proteomes" id="UP000886787"/>
    </source>
</evidence>